<dbReference type="InterPro" id="IPR011778">
    <property type="entry name" value="Hydantoinase/dihydroPyrase"/>
</dbReference>
<evidence type="ECO:0000256" key="2">
    <source>
        <dbReference type="ARBA" id="ARBA00008829"/>
    </source>
</evidence>
<dbReference type="PROSITE" id="PS01137">
    <property type="entry name" value="TATD_1"/>
    <property type="match status" value="1"/>
</dbReference>
<name>A0A9X2DSK2_9BACI</name>
<dbReference type="SUPFAM" id="SSF51556">
    <property type="entry name" value="Metallo-dependent hydrolases"/>
    <property type="match status" value="1"/>
</dbReference>
<comment type="cofactor">
    <cofactor evidence="1">
        <name>Zn(2+)</name>
        <dbReference type="ChEBI" id="CHEBI:29105"/>
    </cofactor>
</comment>
<evidence type="ECO:0000313" key="9">
    <source>
        <dbReference type="Proteomes" id="UP001139179"/>
    </source>
</evidence>
<reference evidence="8" key="1">
    <citation type="submission" date="2022-05" db="EMBL/GenBank/DDBJ databases">
        <title>Comparative Genomics of Spacecraft Associated Microbes.</title>
        <authorList>
            <person name="Tran M.T."/>
            <person name="Wright A."/>
            <person name="Seuylemezian A."/>
            <person name="Eisen J."/>
            <person name="Coil D."/>
        </authorList>
    </citation>
    <scope>NUCLEOTIDE SEQUENCE</scope>
    <source>
        <strain evidence="8">214.1.1</strain>
    </source>
</reference>
<keyword evidence="3" id="KW-0479">Metal-binding</keyword>
<evidence type="ECO:0000256" key="3">
    <source>
        <dbReference type="ARBA" id="ARBA00022723"/>
    </source>
</evidence>
<comment type="similarity">
    <text evidence="2">Belongs to the metallo-dependent hydrolases superfamily. Hydantoinase/dihydropyrimidinase family.</text>
</comment>
<protein>
    <submittedName>
        <fullName evidence="8">Dihydropyrimidinase</fullName>
        <ecNumber evidence="8">3.5.2.2</ecNumber>
    </submittedName>
</protein>
<dbReference type="GO" id="GO:0004157">
    <property type="term" value="F:dihydropyrimidinase activity"/>
    <property type="evidence" value="ECO:0007669"/>
    <property type="project" value="UniProtKB-EC"/>
</dbReference>
<dbReference type="EC" id="3.5.2.2" evidence="8"/>
<dbReference type="PANTHER" id="PTHR11647">
    <property type="entry name" value="HYDRANTOINASE/DIHYDROPYRIMIDINASE FAMILY MEMBER"/>
    <property type="match status" value="1"/>
</dbReference>
<accession>A0A9X2DSK2</accession>
<dbReference type="AlphaFoldDB" id="A0A9X2DSK2"/>
<feature type="modified residue" description="N6-carboxylysine" evidence="5">
    <location>
        <position position="151"/>
    </location>
</feature>
<dbReference type="Gene3D" id="3.20.20.140">
    <property type="entry name" value="Metal-dependent hydrolases"/>
    <property type="match status" value="1"/>
</dbReference>
<dbReference type="Pfam" id="PF00449">
    <property type="entry name" value="Urease_alpha"/>
    <property type="match status" value="1"/>
</dbReference>
<sequence length="465" mass="51737">MLDTIIKNGTVINADSTQQVDVGIKDGEIVQLGNAAYFPEARKTIDASGMEVYPGMIDSHVHINFKLGEFSTLDSFKQASLAAAYGGTTSLIEFAIPYEGETPLDALQRRLEEAQGECYVDYSFHGCFTEANLDHLEQVEQLIQAGIPSIKMFTVYDNLVRVNKGAIYDILKLIAKHDGLALFHAENNDIISRAINQFVANQQLTPIYHAKSRSTMAEAEEVASLLALIEDTEAASLFVHLSTGKVKELLQHYKQKKNLPVFTEMCTHYLSLDEEVYEKENGQLYICSPPIREKEETERLWDMISEDLVDMINSDHCCYNIEQKNKYATHFPSAPNGLPGIETRGIVFYSDGVQSGRVSREKFAELTSTNIAKVMGMYPKKGKIGIGSDADITIVDPTSTQLLTAQHLHMQTNYTPFEGKKVRGKVSHTLVRGHHVISGGELNQDDCYGTFIKRTKPMTGGNHGK</sequence>
<dbReference type="GO" id="GO:0046872">
    <property type="term" value="F:metal ion binding"/>
    <property type="evidence" value="ECO:0007669"/>
    <property type="project" value="UniProtKB-KW"/>
</dbReference>
<feature type="domain" description="Amidohydrolase-related" evidence="7">
    <location>
        <begin position="52"/>
        <end position="434"/>
    </location>
</feature>
<evidence type="ECO:0000259" key="7">
    <source>
        <dbReference type="Pfam" id="PF01979"/>
    </source>
</evidence>
<dbReference type="InterPro" id="IPR032466">
    <property type="entry name" value="Metal_Hydrolase"/>
</dbReference>
<evidence type="ECO:0000256" key="1">
    <source>
        <dbReference type="ARBA" id="ARBA00001947"/>
    </source>
</evidence>
<dbReference type="Gene3D" id="2.30.40.10">
    <property type="entry name" value="Urease, subunit C, domain 1"/>
    <property type="match status" value="1"/>
</dbReference>
<feature type="domain" description="Urease alpha-subunit N-terminal" evidence="6">
    <location>
        <begin position="2"/>
        <end position="46"/>
    </location>
</feature>
<proteinExistence type="inferred from homology"/>
<dbReference type="InterPro" id="IPR011612">
    <property type="entry name" value="Urease_alpha_N_dom"/>
</dbReference>
<dbReference type="Proteomes" id="UP001139179">
    <property type="component" value="Unassembled WGS sequence"/>
</dbReference>
<dbReference type="InterPro" id="IPR050378">
    <property type="entry name" value="Metallo-dep_Hydrolases_sf"/>
</dbReference>
<keyword evidence="9" id="KW-1185">Reference proteome</keyword>
<dbReference type="GO" id="GO:0005829">
    <property type="term" value="C:cytosol"/>
    <property type="evidence" value="ECO:0007669"/>
    <property type="project" value="TreeGrafter"/>
</dbReference>
<comment type="PTM">
    <text evidence="5">Carbamylation allows a single lysine to coordinate two divalent metal cations.</text>
</comment>
<dbReference type="InterPro" id="IPR011059">
    <property type="entry name" value="Metal-dep_hydrolase_composite"/>
</dbReference>
<dbReference type="PANTHER" id="PTHR11647:SF1">
    <property type="entry name" value="COLLAPSIN RESPONSE MEDIATOR PROTEIN"/>
    <property type="match status" value="1"/>
</dbReference>
<dbReference type="SUPFAM" id="SSF51338">
    <property type="entry name" value="Composite domain of metallo-dependent hydrolases"/>
    <property type="match status" value="1"/>
</dbReference>
<evidence type="ECO:0000256" key="5">
    <source>
        <dbReference type="PIRSR" id="PIRSR611778-50"/>
    </source>
</evidence>
<evidence type="ECO:0000256" key="4">
    <source>
        <dbReference type="ARBA" id="ARBA00022801"/>
    </source>
</evidence>
<dbReference type="FunFam" id="3.20.20.140:FF:000174">
    <property type="entry name" value="Dihydropyrimidinase-related protein 2"/>
    <property type="match status" value="1"/>
</dbReference>
<evidence type="ECO:0000313" key="8">
    <source>
        <dbReference type="EMBL" id="MCM3714790.1"/>
    </source>
</evidence>
<gene>
    <name evidence="8" type="primary">hydA</name>
    <name evidence="8" type="ORF">M3202_11940</name>
</gene>
<dbReference type="EMBL" id="JAMBOL010000009">
    <property type="protein sequence ID" value="MCM3714790.1"/>
    <property type="molecule type" value="Genomic_DNA"/>
</dbReference>
<keyword evidence="4 8" id="KW-0378">Hydrolase</keyword>
<evidence type="ECO:0000259" key="6">
    <source>
        <dbReference type="Pfam" id="PF00449"/>
    </source>
</evidence>
<dbReference type="InterPro" id="IPR018228">
    <property type="entry name" value="DNase_TatD-rel_CS"/>
</dbReference>
<dbReference type="NCBIfam" id="TIGR02033">
    <property type="entry name" value="D-hydantoinase"/>
    <property type="match status" value="1"/>
</dbReference>
<dbReference type="InterPro" id="IPR006680">
    <property type="entry name" value="Amidohydro-rel"/>
</dbReference>
<comment type="caution">
    <text evidence="8">The sequence shown here is derived from an EMBL/GenBank/DDBJ whole genome shotgun (WGS) entry which is preliminary data.</text>
</comment>
<organism evidence="8 9">
    <name type="scientific">Halalkalibacter oceani</name>
    <dbReference type="NCBI Taxonomy" id="1653776"/>
    <lineage>
        <taxon>Bacteria</taxon>
        <taxon>Bacillati</taxon>
        <taxon>Bacillota</taxon>
        <taxon>Bacilli</taxon>
        <taxon>Bacillales</taxon>
        <taxon>Bacillaceae</taxon>
        <taxon>Halalkalibacter</taxon>
    </lineage>
</organism>
<dbReference type="Pfam" id="PF01979">
    <property type="entry name" value="Amidohydro_1"/>
    <property type="match status" value="1"/>
</dbReference>